<reference evidence="3 4" key="1">
    <citation type="journal article" date="2018" name="PLoS Genet.">
        <title>Repeat elements organise 3D genome structure and mediate transcription in the filamentous fungus Epichloe festucae.</title>
        <authorList>
            <person name="Winter D.J."/>
            <person name="Ganley A.R.D."/>
            <person name="Young C.A."/>
            <person name="Liachko I."/>
            <person name="Schardl C.L."/>
            <person name="Dupont P.Y."/>
            <person name="Berry D."/>
            <person name="Ram A."/>
            <person name="Scott B."/>
            <person name="Cox M.P."/>
        </authorList>
    </citation>
    <scope>NUCLEOTIDE SEQUENCE [LARGE SCALE GENOMIC DNA]</scope>
    <source>
        <strain evidence="3 4">Fl1</strain>
    </source>
</reference>
<gene>
    <name evidence="3" type="ORF">C2857_006446</name>
</gene>
<organism evidence="3 4">
    <name type="scientific">Epichloe festucae (strain Fl1)</name>
    <dbReference type="NCBI Taxonomy" id="877507"/>
    <lineage>
        <taxon>Eukaryota</taxon>
        <taxon>Fungi</taxon>
        <taxon>Dikarya</taxon>
        <taxon>Ascomycota</taxon>
        <taxon>Pezizomycotina</taxon>
        <taxon>Sordariomycetes</taxon>
        <taxon>Hypocreomycetidae</taxon>
        <taxon>Hypocreales</taxon>
        <taxon>Clavicipitaceae</taxon>
        <taxon>Epichloe</taxon>
    </lineage>
</organism>
<feature type="region of interest" description="Disordered" evidence="1">
    <location>
        <begin position="535"/>
        <end position="554"/>
    </location>
</feature>
<protein>
    <recommendedName>
        <fullName evidence="2">BZIP domain-containing protein</fullName>
    </recommendedName>
</protein>
<name>A0A7S9PVX5_EPIFF</name>
<dbReference type="OrthoDB" id="2247093at2759"/>
<evidence type="ECO:0000256" key="1">
    <source>
        <dbReference type="SAM" id="MobiDB-lite"/>
    </source>
</evidence>
<feature type="compositionally biased region" description="Polar residues" evidence="1">
    <location>
        <begin position="113"/>
        <end position="125"/>
    </location>
</feature>
<feature type="compositionally biased region" description="Basic and acidic residues" evidence="1">
    <location>
        <begin position="187"/>
        <end position="198"/>
    </location>
</feature>
<evidence type="ECO:0000259" key="2">
    <source>
        <dbReference type="PROSITE" id="PS00036"/>
    </source>
</evidence>
<feature type="region of interest" description="Disordered" evidence="1">
    <location>
        <begin position="70"/>
        <end position="282"/>
    </location>
</feature>
<accession>A0A7S9PVX5</accession>
<feature type="compositionally biased region" description="Low complexity" evidence="1">
    <location>
        <begin position="1"/>
        <end position="20"/>
    </location>
</feature>
<dbReference type="PROSITE" id="PS00036">
    <property type="entry name" value="BZIP_BASIC"/>
    <property type="match status" value="1"/>
</dbReference>
<evidence type="ECO:0000313" key="3">
    <source>
        <dbReference type="EMBL" id="QPH02238.1"/>
    </source>
</evidence>
<dbReference type="AlphaFoldDB" id="A0A7S9PVX5"/>
<dbReference type="GO" id="GO:0003700">
    <property type="term" value="F:DNA-binding transcription factor activity"/>
    <property type="evidence" value="ECO:0007669"/>
    <property type="project" value="InterPro"/>
</dbReference>
<proteinExistence type="predicted"/>
<feature type="compositionally biased region" description="Polar residues" evidence="1">
    <location>
        <begin position="174"/>
        <end position="184"/>
    </location>
</feature>
<keyword evidence="4" id="KW-1185">Reference proteome</keyword>
<dbReference type="EMBL" id="CP031387">
    <property type="protein sequence ID" value="QPH02238.1"/>
    <property type="molecule type" value="Genomic_DNA"/>
</dbReference>
<feature type="compositionally biased region" description="Polar residues" evidence="1">
    <location>
        <begin position="466"/>
        <end position="476"/>
    </location>
</feature>
<evidence type="ECO:0000313" key="4">
    <source>
        <dbReference type="Proteomes" id="UP000594364"/>
    </source>
</evidence>
<feature type="compositionally biased region" description="Polar residues" evidence="1">
    <location>
        <begin position="271"/>
        <end position="282"/>
    </location>
</feature>
<feature type="compositionally biased region" description="Polar residues" evidence="1">
    <location>
        <begin position="537"/>
        <end position="554"/>
    </location>
</feature>
<feature type="region of interest" description="Disordered" evidence="1">
    <location>
        <begin position="391"/>
        <end position="420"/>
    </location>
</feature>
<dbReference type="InterPro" id="IPR004827">
    <property type="entry name" value="bZIP"/>
</dbReference>
<sequence>MSQREPASRPASRRSSASPDRSTESEARHLGSFTGSNAIFAEINSQTRDGIGVGQHNPSNKSIDMLHILNPPETRRKEFQGGGESSSRLVYPPNAYHSSIQGASRQPVLGHSASASYPGTPNSGQPLFGPERQSPILTCPFSGVHEGRKLLSPEVSRPTGIGHGSGPSRDFDTRSQGFVASSTPAKRPREPDTAEKPRQLPSLHQAQGVSLPAGSQTSTPSPRSLSQTGNRATEASYGSHLVSSRDVPVSRLNVHSQSQAGPSFMPLPSGTRPSEGSSTWTEVSRRSVIGVAGSMEGQQAFMTLPGSDTPIPVQVDYSQASRKADEKRQRNAKASTRHRRKKKTLQEENIRQLQDLKDERQQIADELEHMRYQRDFYRDERNRLRDIVSHTPGIHQHATGPPSPTPTRSTGSHSDHSPATQQIATTPAQGFGGDIPAIDRPLQRSKIEEQPEYTGPLFIPSLPPKTLNSPHGQPDSTVPRRPPSAASSGTGERLPPLRAMEGPPPAAQHMGSGQAHGHDPRTGQWRPVAPLQVETGWATTSRKLGDNQNQTHPW</sequence>
<feature type="domain" description="BZIP" evidence="2">
    <location>
        <begin position="327"/>
        <end position="341"/>
    </location>
</feature>
<dbReference type="Proteomes" id="UP000594364">
    <property type="component" value="Chromosome 3"/>
</dbReference>
<feature type="region of interest" description="Disordered" evidence="1">
    <location>
        <begin position="318"/>
        <end position="346"/>
    </location>
</feature>
<feature type="region of interest" description="Disordered" evidence="1">
    <location>
        <begin position="1"/>
        <end position="36"/>
    </location>
</feature>
<feature type="region of interest" description="Disordered" evidence="1">
    <location>
        <begin position="454"/>
        <end position="525"/>
    </location>
</feature>
<feature type="compositionally biased region" description="Polar residues" evidence="1">
    <location>
        <begin position="202"/>
        <end position="233"/>
    </location>
</feature>